<dbReference type="InterPro" id="IPR037398">
    <property type="entry name" value="Glyco_hydro_64_fam"/>
</dbReference>
<protein>
    <recommendedName>
        <fullName evidence="2">GH64 domain-containing protein</fullName>
    </recommendedName>
</protein>
<dbReference type="CDD" id="cd09216">
    <property type="entry name" value="GH64-LPHase-like"/>
    <property type="match status" value="1"/>
</dbReference>
<feature type="signal peptide" evidence="1">
    <location>
        <begin position="1"/>
        <end position="29"/>
    </location>
</feature>
<comment type="caution">
    <text evidence="3">The sequence shown here is derived from an EMBL/GenBank/DDBJ whole genome shotgun (WGS) entry which is preliminary data.</text>
</comment>
<evidence type="ECO:0000256" key="1">
    <source>
        <dbReference type="SAM" id="SignalP"/>
    </source>
</evidence>
<dbReference type="PANTHER" id="PTHR38165">
    <property type="match status" value="1"/>
</dbReference>
<dbReference type="Proteomes" id="UP000583800">
    <property type="component" value="Unassembled WGS sequence"/>
</dbReference>
<dbReference type="Gene3D" id="2.60.110.10">
    <property type="entry name" value="Thaumatin"/>
    <property type="match status" value="1"/>
</dbReference>
<keyword evidence="1" id="KW-0732">Signal</keyword>
<dbReference type="Pfam" id="PF16483">
    <property type="entry name" value="Glyco_hydro_64"/>
    <property type="match status" value="1"/>
</dbReference>
<evidence type="ECO:0000259" key="2">
    <source>
        <dbReference type="PROSITE" id="PS52006"/>
    </source>
</evidence>
<feature type="chain" id="PRO_5030769137" description="GH64 domain-containing protein" evidence="1">
    <location>
        <begin position="30"/>
        <end position="394"/>
    </location>
</feature>
<sequence>MTTILKRCALTVALALLSALLLVPREAAAAVPQTIPLTVKNTSGRGEALWIYVLGESLTTHRLGYADANGQFREWSGGSIPPSPAPDVSIAGPADGQTKTIQIPRLSGRVYFSFGQKIRFFLTPTGLVQPAPWNPSDPNRDILFDWSEFTLDDGGLWLNSSQVDMFSVPHAVGVKNAAGAVRNTGHLVPDGRNRLLDAIRNQPGGWAGLIHTRADGLRVRALAPGKGIDAGLLSPTIMDDYITRAWDAYRTRTLTVIPFKDRPDVRFHGRTQGNAMVFTNGAGQQVATFDKPSTAHVLGCDGNLHAPNDEVVGPIARTLCAALNRTTLDRVTTQPSTDASRFYQDAVTNHYARKIHDHMVDGKAYAFAFDDVGGFESLVHDGDPVHAYITLTPF</sequence>
<dbReference type="EMBL" id="JACHJB010000002">
    <property type="protein sequence ID" value="MBB6349432.1"/>
    <property type="molecule type" value="Genomic_DNA"/>
</dbReference>
<evidence type="ECO:0000313" key="3">
    <source>
        <dbReference type="EMBL" id="MBB6349432.1"/>
    </source>
</evidence>
<dbReference type="InterPro" id="IPR042517">
    <property type="entry name" value="Glyco_hydro_64_N_2"/>
</dbReference>
<keyword evidence="4" id="KW-1185">Reference proteome</keyword>
<name>A0A7X0C702_9ACTN</name>
<dbReference type="Gene3D" id="3.30.920.50">
    <property type="entry name" value="Beta-1,3-glucanase, C-terminal domain"/>
    <property type="match status" value="1"/>
</dbReference>
<gene>
    <name evidence="3" type="ORF">FHU36_005977</name>
</gene>
<dbReference type="InterPro" id="IPR032477">
    <property type="entry name" value="Glyco_hydro_64"/>
</dbReference>
<feature type="domain" description="GH64" evidence="2">
    <location>
        <begin position="32"/>
        <end position="393"/>
    </location>
</feature>
<proteinExistence type="predicted"/>
<evidence type="ECO:0000313" key="4">
    <source>
        <dbReference type="Proteomes" id="UP000583800"/>
    </source>
</evidence>
<reference evidence="3 4" key="1">
    <citation type="submission" date="2020-08" db="EMBL/GenBank/DDBJ databases">
        <title>Sequencing the genomes of 1000 actinobacteria strains.</title>
        <authorList>
            <person name="Klenk H.-P."/>
        </authorList>
    </citation>
    <scope>NUCLEOTIDE SEQUENCE [LARGE SCALE GENOMIC DNA]</scope>
    <source>
        <strain evidence="3 4">DSM 45913</strain>
    </source>
</reference>
<dbReference type="RefSeq" id="WP_185087003.1">
    <property type="nucleotide sequence ID" value="NZ_JACHJB010000002.1"/>
</dbReference>
<dbReference type="InterPro" id="IPR037176">
    <property type="entry name" value="Osmotin/thaumatin-like_sf"/>
</dbReference>
<organism evidence="3 4">
    <name type="scientific">Nonomuraea muscovyensis</name>
    <dbReference type="NCBI Taxonomy" id="1124761"/>
    <lineage>
        <taxon>Bacteria</taxon>
        <taxon>Bacillati</taxon>
        <taxon>Actinomycetota</taxon>
        <taxon>Actinomycetes</taxon>
        <taxon>Streptosporangiales</taxon>
        <taxon>Streptosporangiaceae</taxon>
        <taxon>Nonomuraea</taxon>
    </lineage>
</organism>
<dbReference type="PANTHER" id="PTHR38165:SF1">
    <property type="entry name" value="GLUCANASE B"/>
    <property type="match status" value="1"/>
</dbReference>
<dbReference type="AlphaFoldDB" id="A0A7X0C702"/>
<accession>A0A7X0C702</accession>
<dbReference type="PROSITE" id="PS52006">
    <property type="entry name" value="GH64"/>
    <property type="match status" value="1"/>
</dbReference>